<accession>A0A8S5NEQ2</accession>
<protein>
    <submittedName>
        <fullName evidence="1">Uncharacterized protein</fullName>
    </submittedName>
</protein>
<organism evidence="1">
    <name type="scientific">Siphoviridae sp. ctUse40</name>
    <dbReference type="NCBI Taxonomy" id="2826356"/>
    <lineage>
        <taxon>Viruses</taxon>
        <taxon>Duplodnaviria</taxon>
        <taxon>Heunggongvirae</taxon>
        <taxon>Uroviricota</taxon>
        <taxon>Caudoviricetes</taxon>
    </lineage>
</organism>
<name>A0A8S5NEQ2_9CAUD</name>
<sequence>MEYPRSQFKIINNEHISIPYLSRTYRNVSLALLEL</sequence>
<proteinExistence type="predicted"/>
<reference evidence="1" key="1">
    <citation type="journal article" date="2021" name="Proc. Natl. Acad. Sci. U.S.A.">
        <title>A Catalog of Tens of Thousands of Viruses from Human Metagenomes Reveals Hidden Associations with Chronic Diseases.</title>
        <authorList>
            <person name="Tisza M.J."/>
            <person name="Buck C.B."/>
        </authorList>
    </citation>
    <scope>NUCLEOTIDE SEQUENCE</scope>
    <source>
        <strain evidence="1">CtUse40</strain>
    </source>
</reference>
<dbReference type="EMBL" id="BK015139">
    <property type="protein sequence ID" value="DAD92579.1"/>
    <property type="molecule type" value="Genomic_DNA"/>
</dbReference>
<evidence type="ECO:0000313" key="1">
    <source>
        <dbReference type="EMBL" id="DAD92579.1"/>
    </source>
</evidence>